<dbReference type="EMBL" id="GL349434">
    <property type="protein sequence ID" value="KNC48640.1"/>
    <property type="molecule type" value="Genomic_DNA"/>
</dbReference>
<dbReference type="RefSeq" id="XP_013762696.1">
    <property type="nucleotide sequence ID" value="XM_013907242.1"/>
</dbReference>
<sequence length="245" mass="26407">MSARRTESRRSAAASDEALWFGTRRASMKSNVLLNKDVTGQARSSTHALPAEDFRYGRPPKADERGVAKAMTWEADPPPVGVQAASPAKHRSPGRRGARPAPKGTTEPIPAAKFVPLASRRPDPVPKERVARTKVRNAIRAEDRRQASFGMADVLSNSGQAEYLAKHQQRERAKAERRRAAQAAAKLPGKSFRAAAAAEASARQGATKRAAASGTSRDLFKLSKFRNVPARTHSRRSAPAPASSS</sequence>
<dbReference type="Proteomes" id="UP000054408">
    <property type="component" value="Unassembled WGS sequence"/>
</dbReference>
<name>A0A0L0D8T8_THETB</name>
<dbReference type="InterPro" id="IPR029147">
    <property type="entry name" value="CFAP77"/>
</dbReference>
<evidence type="ECO:0000313" key="3">
    <source>
        <dbReference type="Proteomes" id="UP000054408"/>
    </source>
</evidence>
<evidence type="ECO:0000256" key="1">
    <source>
        <dbReference type="SAM" id="MobiDB-lite"/>
    </source>
</evidence>
<dbReference type="AlphaFoldDB" id="A0A0L0D8T8"/>
<feature type="compositionally biased region" description="Basic and acidic residues" evidence="1">
    <location>
        <begin position="50"/>
        <end position="67"/>
    </location>
</feature>
<dbReference type="PANTHER" id="PTHR28617:SF1">
    <property type="entry name" value="CILIA- AND FLAGELLA-ASSOCIATED PROTEIN 77"/>
    <property type="match status" value="1"/>
</dbReference>
<feature type="compositionally biased region" description="Basic and acidic residues" evidence="1">
    <location>
        <begin position="120"/>
        <end position="131"/>
    </location>
</feature>
<protein>
    <submittedName>
        <fullName evidence="2">Uncharacterized protein</fullName>
    </submittedName>
</protein>
<dbReference type="GeneID" id="25560226"/>
<gene>
    <name evidence="2" type="ORF">AMSG_00417</name>
</gene>
<reference evidence="2 3" key="1">
    <citation type="submission" date="2010-05" db="EMBL/GenBank/DDBJ databases">
        <title>The Genome Sequence of Thecamonas trahens ATCC 50062.</title>
        <authorList>
            <consortium name="The Broad Institute Genome Sequencing Platform"/>
            <person name="Russ C."/>
            <person name="Cuomo C."/>
            <person name="Shea T."/>
            <person name="Young S.K."/>
            <person name="Zeng Q."/>
            <person name="Koehrsen M."/>
            <person name="Haas B."/>
            <person name="Borodovsky M."/>
            <person name="Guigo R."/>
            <person name="Alvarado L."/>
            <person name="Berlin A."/>
            <person name="Bochicchio J."/>
            <person name="Borenstein D."/>
            <person name="Chapman S."/>
            <person name="Chen Z."/>
            <person name="Freedman E."/>
            <person name="Gellesch M."/>
            <person name="Goldberg J."/>
            <person name="Griggs A."/>
            <person name="Gujja S."/>
            <person name="Heilman E."/>
            <person name="Heiman D."/>
            <person name="Hepburn T."/>
            <person name="Howarth C."/>
            <person name="Jen D."/>
            <person name="Larson L."/>
            <person name="Mehta T."/>
            <person name="Park D."/>
            <person name="Pearson M."/>
            <person name="Roberts A."/>
            <person name="Saif S."/>
            <person name="Shenoy N."/>
            <person name="Sisk P."/>
            <person name="Stolte C."/>
            <person name="Sykes S."/>
            <person name="Thomson T."/>
            <person name="Walk T."/>
            <person name="White J."/>
            <person name="Yandava C."/>
            <person name="Burger G."/>
            <person name="Gray M.W."/>
            <person name="Holland P.W.H."/>
            <person name="King N."/>
            <person name="Lang F.B.F."/>
            <person name="Roger A.J."/>
            <person name="Ruiz-Trillo I."/>
            <person name="Lander E."/>
            <person name="Nusbaum C."/>
        </authorList>
    </citation>
    <scope>NUCLEOTIDE SEQUENCE [LARGE SCALE GENOMIC DNA]</scope>
    <source>
        <strain evidence="2 3">ATCC 50062</strain>
    </source>
</reference>
<accession>A0A0L0D8T8</accession>
<organism evidence="2 3">
    <name type="scientific">Thecamonas trahens ATCC 50062</name>
    <dbReference type="NCBI Taxonomy" id="461836"/>
    <lineage>
        <taxon>Eukaryota</taxon>
        <taxon>Apusozoa</taxon>
        <taxon>Apusomonadida</taxon>
        <taxon>Apusomonadidae</taxon>
        <taxon>Thecamonas</taxon>
    </lineage>
</organism>
<dbReference type="Pfam" id="PF14825">
    <property type="entry name" value="CFAP77"/>
    <property type="match status" value="1"/>
</dbReference>
<feature type="compositionally biased region" description="Low complexity" evidence="1">
    <location>
        <begin position="194"/>
        <end position="205"/>
    </location>
</feature>
<feature type="compositionally biased region" description="Basic residues" evidence="1">
    <location>
        <begin position="88"/>
        <end position="98"/>
    </location>
</feature>
<feature type="compositionally biased region" description="Basic and acidic residues" evidence="1">
    <location>
        <begin position="164"/>
        <end position="174"/>
    </location>
</feature>
<feature type="region of interest" description="Disordered" evidence="1">
    <location>
        <begin position="42"/>
        <end position="245"/>
    </location>
</feature>
<dbReference type="PANTHER" id="PTHR28617">
    <property type="entry name" value="CILIA- AND FLAGELLA-ASSOCIATED PROTEIN 77"/>
    <property type="match status" value="1"/>
</dbReference>
<keyword evidence="3" id="KW-1185">Reference proteome</keyword>
<evidence type="ECO:0000313" key="2">
    <source>
        <dbReference type="EMBL" id="KNC48640.1"/>
    </source>
</evidence>
<proteinExistence type="predicted"/>